<organism evidence="2">
    <name type="scientific">Arundo donax</name>
    <name type="common">Giant reed</name>
    <name type="synonym">Donax arundinaceus</name>
    <dbReference type="NCBI Taxonomy" id="35708"/>
    <lineage>
        <taxon>Eukaryota</taxon>
        <taxon>Viridiplantae</taxon>
        <taxon>Streptophyta</taxon>
        <taxon>Embryophyta</taxon>
        <taxon>Tracheophyta</taxon>
        <taxon>Spermatophyta</taxon>
        <taxon>Magnoliopsida</taxon>
        <taxon>Liliopsida</taxon>
        <taxon>Poales</taxon>
        <taxon>Poaceae</taxon>
        <taxon>PACMAD clade</taxon>
        <taxon>Arundinoideae</taxon>
        <taxon>Arundineae</taxon>
        <taxon>Arundo</taxon>
    </lineage>
</organism>
<dbReference type="AlphaFoldDB" id="A0A0A9EXW0"/>
<sequence>MKSFAPSNIHVFIYVSKNWSFGLVSLLLVYSIILFLLIQNFPAL</sequence>
<keyword evidence="1" id="KW-1133">Transmembrane helix</keyword>
<proteinExistence type="predicted"/>
<protein>
    <submittedName>
        <fullName evidence="2">Uncharacterized protein</fullName>
    </submittedName>
</protein>
<keyword evidence="1" id="KW-0472">Membrane</keyword>
<evidence type="ECO:0000313" key="2">
    <source>
        <dbReference type="EMBL" id="JAE03819.1"/>
    </source>
</evidence>
<keyword evidence="1" id="KW-0812">Transmembrane</keyword>
<name>A0A0A9EXW0_ARUDO</name>
<reference evidence="2" key="1">
    <citation type="submission" date="2014-09" db="EMBL/GenBank/DDBJ databases">
        <authorList>
            <person name="Magalhaes I.L.F."/>
            <person name="Oliveira U."/>
            <person name="Santos F.R."/>
            <person name="Vidigal T.H.D.A."/>
            <person name="Brescovit A.D."/>
            <person name="Santos A.J."/>
        </authorList>
    </citation>
    <scope>NUCLEOTIDE SEQUENCE</scope>
    <source>
        <tissue evidence="2">Shoot tissue taken approximately 20 cm above the soil surface</tissue>
    </source>
</reference>
<feature type="transmembrane region" description="Helical" evidence="1">
    <location>
        <begin position="20"/>
        <end position="38"/>
    </location>
</feature>
<evidence type="ECO:0000256" key="1">
    <source>
        <dbReference type="SAM" id="Phobius"/>
    </source>
</evidence>
<accession>A0A0A9EXW0</accession>
<dbReference type="EMBL" id="GBRH01194077">
    <property type="protein sequence ID" value="JAE03819.1"/>
    <property type="molecule type" value="Transcribed_RNA"/>
</dbReference>
<reference evidence="2" key="2">
    <citation type="journal article" date="2015" name="Data Brief">
        <title>Shoot transcriptome of the giant reed, Arundo donax.</title>
        <authorList>
            <person name="Barrero R.A."/>
            <person name="Guerrero F.D."/>
            <person name="Moolhuijzen P."/>
            <person name="Goolsby J.A."/>
            <person name="Tidwell J."/>
            <person name="Bellgard S.E."/>
            <person name="Bellgard M.I."/>
        </authorList>
    </citation>
    <scope>NUCLEOTIDE SEQUENCE</scope>
    <source>
        <tissue evidence="2">Shoot tissue taken approximately 20 cm above the soil surface</tissue>
    </source>
</reference>